<keyword evidence="3" id="KW-1185">Reference proteome</keyword>
<dbReference type="OrthoDB" id="6105938at2759"/>
<reference evidence="3" key="2">
    <citation type="submission" date="2015-01" db="EMBL/GenBank/DDBJ databases">
        <title>Evolutionary Origins and Diversification of the Mycorrhizal Mutualists.</title>
        <authorList>
            <consortium name="DOE Joint Genome Institute"/>
            <consortium name="Mycorrhizal Genomics Consortium"/>
            <person name="Kohler A."/>
            <person name="Kuo A."/>
            <person name="Nagy L.G."/>
            <person name="Floudas D."/>
            <person name="Copeland A."/>
            <person name="Barry K.W."/>
            <person name="Cichocki N."/>
            <person name="Veneault-Fourrey C."/>
            <person name="LaButti K."/>
            <person name="Lindquist E.A."/>
            <person name="Lipzen A."/>
            <person name="Lundell T."/>
            <person name="Morin E."/>
            <person name="Murat C."/>
            <person name="Riley R."/>
            <person name="Ohm R."/>
            <person name="Sun H."/>
            <person name="Tunlid A."/>
            <person name="Henrissat B."/>
            <person name="Grigoriev I.V."/>
            <person name="Hibbett D.S."/>
            <person name="Martin F."/>
        </authorList>
    </citation>
    <scope>NUCLEOTIDE SEQUENCE [LARGE SCALE GENOMIC DNA]</scope>
    <source>
        <strain evidence="3">MUT 4182</strain>
    </source>
</reference>
<evidence type="ECO:0000313" key="2">
    <source>
        <dbReference type="EMBL" id="KIO31099.1"/>
    </source>
</evidence>
<evidence type="ECO:0000256" key="1">
    <source>
        <dbReference type="SAM" id="MobiDB-lite"/>
    </source>
</evidence>
<feature type="compositionally biased region" description="Acidic residues" evidence="1">
    <location>
        <begin position="58"/>
        <end position="86"/>
    </location>
</feature>
<evidence type="ECO:0000313" key="3">
    <source>
        <dbReference type="Proteomes" id="UP000054248"/>
    </source>
</evidence>
<dbReference type="EMBL" id="KN822966">
    <property type="protein sequence ID" value="KIO31099.1"/>
    <property type="molecule type" value="Genomic_DNA"/>
</dbReference>
<reference evidence="2 3" key="1">
    <citation type="submission" date="2014-04" db="EMBL/GenBank/DDBJ databases">
        <authorList>
            <consortium name="DOE Joint Genome Institute"/>
            <person name="Kuo A."/>
            <person name="Girlanda M."/>
            <person name="Perotto S."/>
            <person name="Kohler A."/>
            <person name="Nagy L.G."/>
            <person name="Floudas D."/>
            <person name="Copeland A."/>
            <person name="Barry K.W."/>
            <person name="Cichocki N."/>
            <person name="Veneault-Fourrey C."/>
            <person name="LaButti K."/>
            <person name="Lindquist E.A."/>
            <person name="Lipzen A."/>
            <person name="Lundell T."/>
            <person name="Morin E."/>
            <person name="Murat C."/>
            <person name="Sun H."/>
            <person name="Tunlid A."/>
            <person name="Henrissat B."/>
            <person name="Grigoriev I.V."/>
            <person name="Hibbett D.S."/>
            <person name="Martin F."/>
            <person name="Nordberg H.P."/>
            <person name="Cantor M.N."/>
            <person name="Hua S.X."/>
        </authorList>
    </citation>
    <scope>NUCLEOTIDE SEQUENCE [LARGE SCALE GENOMIC DNA]</scope>
    <source>
        <strain evidence="2 3">MUT 4182</strain>
    </source>
</reference>
<sequence>MVECQICLKVFNSDKTKAHSFYCVRHLNFALAMRIYVDCTDIVKVRDRLAETKALLDGTEEELDEKEAEPEEKEAELEEKEEELEEKDGTIRELEEHLAEKKSKLEERERLRLKKRIG</sequence>
<proteinExistence type="predicted"/>
<feature type="region of interest" description="Disordered" evidence="1">
    <location>
        <begin position="56"/>
        <end position="92"/>
    </location>
</feature>
<accession>A0A0C3QSR8</accession>
<name>A0A0C3QSR8_9AGAM</name>
<dbReference type="Proteomes" id="UP000054248">
    <property type="component" value="Unassembled WGS sequence"/>
</dbReference>
<organism evidence="2 3">
    <name type="scientific">Tulasnella calospora MUT 4182</name>
    <dbReference type="NCBI Taxonomy" id="1051891"/>
    <lineage>
        <taxon>Eukaryota</taxon>
        <taxon>Fungi</taxon>
        <taxon>Dikarya</taxon>
        <taxon>Basidiomycota</taxon>
        <taxon>Agaricomycotina</taxon>
        <taxon>Agaricomycetes</taxon>
        <taxon>Cantharellales</taxon>
        <taxon>Tulasnellaceae</taxon>
        <taxon>Tulasnella</taxon>
    </lineage>
</organism>
<dbReference type="HOGENOM" id="CLU_2074871_0_0_1"/>
<dbReference type="AlphaFoldDB" id="A0A0C3QSR8"/>
<protein>
    <submittedName>
        <fullName evidence="2">Uncharacterized protein</fullName>
    </submittedName>
</protein>
<gene>
    <name evidence="2" type="ORF">M407DRAFT_221632</name>
</gene>